<keyword evidence="3" id="KW-0378">Hydrolase</keyword>
<dbReference type="Gene3D" id="3.40.50.1000">
    <property type="entry name" value="HAD superfamily/HAD-like"/>
    <property type="match status" value="1"/>
</dbReference>
<dbReference type="Gene3D" id="2.60.200.20">
    <property type="match status" value="1"/>
</dbReference>
<evidence type="ECO:0000259" key="7">
    <source>
        <dbReference type="Pfam" id="PF17913"/>
    </source>
</evidence>
<organism evidence="8 9">
    <name type="scientific">Paralvinella palmiformis</name>
    <dbReference type="NCBI Taxonomy" id="53620"/>
    <lineage>
        <taxon>Eukaryota</taxon>
        <taxon>Metazoa</taxon>
        <taxon>Spiralia</taxon>
        <taxon>Lophotrochozoa</taxon>
        <taxon>Annelida</taxon>
        <taxon>Polychaeta</taxon>
        <taxon>Sedentaria</taxon>
        <taxon>Canalipalpata</taxon>
        <taxon>Terebellida</taxon>
        <taxon>Terebelliformia</taxon>
        <taxon>Alvinellidae</taxon>
        <taxon>Paralvinella</taxon>
    </lineage>
</organism>
<feature type="domain" description="PNK FHA" evidence="7">
    <location>
        <begin position="6"/>
        <end position="74"/>
    </location>
</feature>
<dbReference type="InterPro" id="IPR008984">
    <property type="entry name" value="SMAD_FHA_dom_sf"/>
</dbReference>
<evidence type="ECO:0000256" key="1">
    <source>
        <dbReference type="ARBA" id="ARBA00004123"/>
    </source>
</evidence>
<dbReference type="Proteomes" id="UP001208570">
    <property type="component" value="Unassembled WGS sequence"/>
</dbReference>
<dbReference type="Pfam" id="PF08645">
    <property type="entry name" value="PNK3P"/>
    <property type="match status" value="1"/>
</dbReference>
<dbReference type="NCBIfam" id="TIGR01662">
    <property type="entry name" value="HAD-SF-IIIA"/>
    <property type="match status" value="1"/>
</dbReference>
<evidence type="ECO:0000256" key="2">
    <source>
        <dbReference type="ARBA" id="ARBA00022763"/>
    </source>
</evidence>
<evidence type="ECO:0000256" key="3">
    <source>
        <dbReference type="ARBA" id="ARBA00022801"/>
    </source>
</evidence>
<evidence type="ECO:0000256" key="5">
    <source>
        <dbReference type="ARBA" id="ARBA00023242"/>
    </source>
</evidence>
<proteinExistence type="predicted"/>
<keyword evidence="9" id="KW-1185">Reference proteome</keyword>
<dbReference type="SUPFAM" id="SSF56784">
    <property type="entry name" value="HAD-like"/>
    <property type="match status" value="1"/>
</dbReference>
<dbReference type="InterPro" id="IPR036412">
    <property type="entry name" value="HAD-like_sf"/>
</dbReference>
<dbReference type="GO" id="GO:0005634">
    <property type="term" value="C:nucleus"/>
    <property type="evidence" value="ECO:0007669"/>
    <property type="project" value="UniProtKB-SubCell"/>
</dbReference>
<dbReference type="InterPro" id="IPR006549">
    <property type="entry name" value="HAD-SF_hydro_IIIA"/>
</dbReference>
<dbReference type="InterPro" id="IPR013954">
    <property type="entry name" value="PNK3P"/>
</dbReference>
<evidence type="ECO:0000256" key="4">
    <source>
        <dbReference type="ARBA" id="ARBA00023204"/>
    </source>
</evidence>
<comment type="caution">
    <text evidence="8">The sequence shown here is derived from an EMBL/GenBank/DDBJ whole genome shotgun (WGS) entry which is preliminary data.</text>
</comment>
<dbReference type="NCBIfam" id="TIGR01664">
    <property type="entry name" value="DNA-3'-Pase"/>
    <property type="match status" value="1"/>
</dbReference>
<evidence type="ECO:0000256" key="6">
    <source>
        <dbReference type="SAM" id="MobiDB-lite"/>
    </source>
</evidence>
<keyword evidence="2" id="KW-0227">DNA damage</keyword>
<sequence length="582" mass="66469">MSFYECFLECVNMTHKPVPLPHRVPTVIGRSPQTLIQEKKVSRQQVEITADCIKCTALIKQLGSNFCYVDETPLVKGQTVTVKQNKVIYLLKGEYPHRITFNIKNEVGSSSDAIGLVNANSESKKRSRGDDDDDKVRKRMRNDISDDDDDDDEVQAIEEKLKKMRESVQLESLKDVSKPELAHTEVKSVSGERVPNERGKPLDKAEWIEKDTLMVHHSKNLSSSAKIAAFDIDGTIICTQSGKVFPTHSGDWRILYPEIPRTLKNLHSDGFKIVFITNQMGIQRGKVKIPEYRQKIESIISKLGVPVHVLVSKGAGPYRKPGLGMWNYLLDYDNDGIKVDMKKSLYVGDAAGRLKDWEPGRKKDFSCSDRLFAINAQLTFYTPEEYFLKKHPAKYNLPEFDPRQLDPQMSLLCPSSAKLTLDRQEIIIMVGSPASGKSHFVRHNLVPKCYVHVNRDIHKTWQKCVELCKSSLDQGKSVVIDNTNPDVESRKRYLDVGKNKKIPCRCFVMTTTMAHAKHNERFREMTDKSHKPINDMILNSYKSKFIEPDVAEGFAEIVRVNFVPKFKNKVEKEAYCRYLIDK</sequence>
<dbReference type="SUPFAM" id="SSF49879">
    <property type="entry name" value="SMAD/FHA domain"/>
    <property type="match status" value="1"/>
</dbReference>
<protein>
    <recommendedName>
        <fullName evidence="7">PNK FHA domain-containing protein</fullName>
    </recommendedName>
</protein>
<dbReference type="FunFam" id="3.40.50.300:FF:000737">
    <property type="entry name" value="Bifunctional polynucleotide phosphatase/kinase"/>
    <property type="match status" value="1"/>
</dbReference>
<dbReference type="GO" id="GO:0006281">
    <property type="term" value="P:DNA repair"/>
    <property type="evidence" value="ECO:0007669"/>
    <property type="project" value="UniProtKB-KW"/>
</dbReference>
<accession>A0AAD9N5M8</accession>
<dbReference type="GO" id="GO:0046403">
    <property type="term" value="F:polynucleotide 3'-phosphatase activity"/>
    <property type="evidence" value="ECO:0007669"/>
    <property type="project" value="TreeGrafter"/>
</dbReference>
<dbReference type="InterPro" id="IPR041388">
    <property type="entry name" value="FHA_2"/>
</dbReference>
<keyword evidence="4" id="KW-0234">DNA repair</keyword>
<keyword evidence="5" id="KW-0539">Nucleus</keyword>
<dbReference type="InterPro" id="IPR027417">
    <property type="entry name" value="P-loop_NTPase"/>
</dbReference>
<dbReference type="AlphaFoldDB" id="A0AAD9N5M8"/>
<evidence type="ECO:0000313" key="8">
    <source>
        <dbReference type="EMBL" id="KAK2156338.1"/>
    </source>
</evidence>
<dbReference type="CDD" id="cd01625">
    <property type="entry name" value="HAD_PNP"/>
    <property type="match status" value="1"/>
</dbReference>
<evidence type="ECO:0000313" key="9">
    <source>
        <dbReference type="Proteomes" id="UP001208570"/>
    </source>
</evidence>
<dbReference type="FunFam" id="3.40.50.1000:FF:000078">
    <property type="entry name" value="Bifunctional polynucleotide phosphatase/kinase"/>
    <property type="match status" value="1"/>
</dbReference>
<dbReference type="PANTHER" id="PTHR12083:SF9">
    <property type="entry name" value="BIFUNCTIONAL POLYNUCLEOTIDE PHOSPHATASE_KINASE"/>
    <property type="match status" value="1"/>
</dbReference>
<dbReference type="Gene3D" id="3.40.50.300">
    <property type="entry name" value="P-loop containing nucleotide triphosphate hydrolases"/>
    <property type="match status" value="1"/>
</dbReference>
<dbReference type="GO" id="GO:0046404">
    <property type="term" value="F:ATP-dependent polydeoxyribonucleotide 5'-hydroxyl-kinase activity"/>
    <property type="evidence" value="ECO:0007669"/>
    <property type="project" value="TreeGrafter"/>
</dbReference>
<name>A0AAD9N5M8_9ANNE</name>
<dbReference type="PANTHER" id="PTHR12083">
    <property type="entry name" value="BIFUNCTIONAL POLYNUCLEOTIDE PHOSPHATASE/KINASE"/>
    <property type="match status" value="1"/>
</dbReference>
<reference evidence="8" key="1">
    <citation type="journal article" date="2023" name="Mol. Biol. Evol.">
        <title>Third-Generation Sequencing Reveals the Adaptive Role of the Epigenome in Three Deep-Sea Polychaetes.</title>
        <authorList>
            <person name="Perez M."/>
            <person name="Aroh O."/>
            <person name="Sun Y."/>
            <person name="Lan Y."/>
            <person name="Juniper S.K."/>
            <person name="Young C.R."/>
            <person name="Angers B."/>
            <person name="Qian P.Y."/>
        </authorList>
    </citation>
    <scope>NUCLEOTIDE SEQUENCE</scope>
    <source>
        <strain evidence="8">P08H-3</strain>
    </source>
</reference>
<dbReference type="SUPFAM" id="SSF52540">
    <property type="entry name" value="P-loop containing nucleoside triphosphate hydrolases"/>
    <property type="match status" value="1"/>
</dbReference>
<dbReference type="InterPro" id="IPR006551">
    <property type="entry name" value="Polynucleotide_phosphatase"/>
</dbReference>
<feature type="region of interest" description="Disordered" evidence="6">
    <location>
        <begin position="118"/>
        <end position="151"/>
    </location>
</feature>
<gene>
    <name evidence="8" type="ORF">LSH36_216g07072</name>
</gene>
<dbReference type="Pfam" id="PF17913">
    <property type="entry name" value="FHA_2"/>
    <property type="match status" value="1"/>
</dbReference>
<dbReference type="InterPro" id="IPR023214">
    <property type="entry name" value="HAD_sf"/>
</dbReference>
<comment type="subcellular location">
    <subcellularLocation>
        <location evidence="1">Nucleus</location>
    </subcellularLocation>
</comment>
<dbReference type="EMBL" id="JAODUP010000216">
    <property type="protein sequence ID" value="KAK2156338.1"/>
    <property type="molecule type" value="Genomic_DNA"/>
</dbReference>
<dbReference type="GO" id="GO:0003690">
    <property type="term" value="F:double-stranded DNA binding"/>
    <property type="evidence" value="ECO:0007669"/>
    <property type="project" value="TreeGrafter"/>
</dbReference>
<dbReference type="Pfam" id="PF13671">
    <property type="entry name" value="AAA_33"/>
    <property type="match status" value="1"/>
</dbReference>